<proteinExistence type="predicted"/>
<protein>
    <submittedName>
        <fullName evidence="1">Uncharacterized protein</fullName>
    </submittedName>
</protein>
<keyword evidence="1" id="KW-0614">Plasmid</keyword>
<name>A0A160LJQ3_BACTI</name>
<sequence length="593" mass="68650">MNAPVIESKILEKQREYLLEQAKLRLSSSATKEEVSQLADEIFYRYQSCIGKPLFQAQKVVYGELPFLEDYYSNNKEMETDLGILFSELNTIATYLVDYFNYSQSEKDRILAIVRGINGIVSDLQMLTEETTPNTVYLKESFTNYDNVDTVLTPVENRSMIHTQEGVLTLRRTNALNRSIGSKVRTITGNGIAGTYYLSRKVKSDSEFENYEYVSSQIKNDDPKALIDGNPDTVFEFEMVNIPESYKKQVFYYDVEWAKGKEHDELLRVKIVVQLPKSETINWINLNPYHAAGSPGTVNVYSIRTSNDGIEYQGLFQNDQFVLNQEINKTPQSYRAEDLFDGSENFAKTKFSGQGVWSFPSREAKYIEFVLEQPNSYKELLGQEAFYRRKKDSTSFTRIRKQEVPSNIIDEKYGIHTVNSDYEIKKVLEAIEGWRYAIGVRDIDIMSFEFAETSEYISKPFLLEDGIKKVLLYANEKVPPMYKEKVSESNDWIQYFVSFDDIDWHRISPQHQQPVNDKFPAKILSINDNESDIENAFALHKQNLQLKELPKQVRLKIIMKRPEKTTEDEIPLLHTTPLVEDFALKILTEQKGV</sequence>
<dbReference type="RefSeq" id="WP_000993513.1">
    <property type="nucleotide sequence ID" value="NZ_CP013278.1"/>
</dbReference>
<evidence type="ECO:0000313" key="1">
    <source>
        <dbReference type="EMBL" id="AND28410.1"/>
    </source>
</evidence>
<dbReference type="AlphaFoldDB" id="A0A160LJQ3"/>
<gene>
    <name evidence="1" type="ORF">ATN07_32285</name>
</gene>
<accession>A0A160LJQ3</accession>
<dbReference type="EMBL" id="CP013278">
    <property type="protein sequence ID" value="AND28410.1"/>
    <property type="molecule type" value="Genomic_DNA"/>
</dbReference>
<geneLocation type="plasmid" evidence="1">
    <name>pAM65-52-3-235K</name>
</geneLocation>
<dbReference type="Gene3D" id="2.60.120.260">
    <property type="entry name" value="Galactose-binding domain-like"/>
    <property type="match status" value="1"/>
</dbReference>
<organism evidence="1">
    <name type="scientific">Bacillus thuringiensis subsp. israelensis</name>
    <dbReference type="NCBI Taxonomy" id="1430"/>
    <lineage>
        <taxon>Bacteria</taxon>
        <taxon>Bacillati</taxon>
        <taxon>Bacillota</taxon>
        <taxon>Bacilli</taxon>
        <taxon>Bacillales</taxon>
        <taxon>Bacillaceae</taxon>
        <taxon>Bacillus</taxon>
        <taxon>Bacillus cereus group</taxon>
    </lineage>
</organism>
<dbReference type="PATRIC" id="fig|1430.6.peg.1981"/>
<reference evidence="1" key="1">
    <citation type="journal article" date="2017" name="Res. Microbiol.">
        <title>Comparative genomics of extrachromosomal elements in Bacillus thuringiensis subsp. israelensis.</title>
        <authorList>
            <person name="Bolotin A."/>
            <person name="Gillis A."/>
            <person name="Sanchis V."/>
            <person name="Nielsen-LeRoux C."/>
            <person name="Mahillon J."/>
            <person name="Lereclus D."/>
            <person name="Sorokin A."/>
        </authorList>
    </citation>
    <scope>NUCLEOTIDE SEQUENCE</scope>
    <source>
        <strain evidence="1">AM65-52</strain>
        <plasmid evidence="1">pAM65-52-3-235K</plasmid>
    </source>
</reference>